<protein>
    <submittedName>
        <fullName evidence="1">Uncharacterized protein</fullName>
    </submittedName>
</protein>
<organism evidence="1">
    <name type="scientific">Noctiluca scintillans</name>
    <name type="common">Sea sparkle</name>
    <name type="synonym">Red tide dinoflagellate</name>
    <dbReference type="NCBI Taxonomy" id="2966"/>
    <lineage>
        <taxon>Eukaryota</taxon>
        <taxon>Sar</taxon>
        <taxon>Alveolata</taxon>
        <taxon>Dinophyceae</taxon>
        <taxon>Noctilucales</taxon>
        <taxon>Noctilucaceae</taxon>
        <taxon>Noctiluca</taxon>
    </lineage>
</organism>
<dbReference type="EMBL" id="HBFQ01028272">
    <property type="protein sequence ID" value="CAD8845573.1"/>
    <property type="molecule type" value="Transcribed_RNA"/>
</dbReference>
<sequence length="112" mass="12490">MVPGAVMSLMVKIAQVDFVTEELCWSWTMLEWLRLYAFVNNVVGITPDQGEVATNAVLEHVGRDDHHFSENWKGALADGLAETFGNMKGFIIHATLTTDDVSECLKKTHPNK</sequence>
<evidence type="ECO:0000313" key="1">
    <source>
        <dbReference type="EMBL" id="CAD8845573.1"/>
    </source>
</evidence>
<reference evidence="1" key="1">
    <citation type="submission" date="2021-01" db="EMBL/GenBank/DDBJ databases">
        <authorList>
            <person name="Corre E."/>
            <person name="Pelletier E."/>
            <person name="Niang G."/>
            <person name="Scheremetjew M."/>
            <person name="Finn R."/>
            <person name="Kale V."/>
            <person name="Holt S."/>
            <person name="Cochrane G."/>
            <person name="Meng A."/>
            <person name="Brown T."/>
            <person name="Cohen L."/>
        </authorList>
    </citation>
    <scope>NUCLEOTIDE SEQUENCE</scope>
</reference>
<gene>
    <name evidence="1" type="ORF">NSCI0253_LOCUS19923</name>
</gene>
<proteinExistence type="predicted"/>
<dbReference type="AlphaFoldDB" id="A0A7S1A8V6"/>
<accession>A0A7S1A8V6</accession>
<name>A0A7S1A8V6_NOCSC</name>